<dbReference type="EMBL" id="JBBCAQ010000010">
    <property type="protein sequence ID" value="KAK7601804.1"/>
    <property type="molecule type" value="Genomic_DNA"/>
</dbReference>
<evidence type="ECO:0000313" key="1">
    <source>
        <dbReference type="EMBL" id="KAK7601804.1"/>
    </source>
</evidence>
<comment type="caution">
    <text evidence="1">The sequence shown here is derived from an EMBL/GenBank/DDBJ whole genome shotgun (WGS) entry which is preliminary data.</text>
</comment>
<sequence>MKSSKYSFLVELEQTPLGANVAALFPSFEENLINDTETINKEDEAAPCLVSDILYNHGQQIERQNECDYCICVDGDMFCYWQCSTKQTPNTISVVVSRTDPAPVQFADAENFTTLLFDKNSQNNTVTPSDSDVITETASNPSTITQVNSTSKSNNQTCFVTGTEYSEGDVLPQEDGSCLQCVCGQNGRVTCTPQGCVSLQQDRHSQGLESNSLDMFDVDVF</sequence>
<keyword evidence="2" id="KW-1185">Reference proteome</keyword>
<dbReference type="Gene3D" id="2.10.70.10">
    <property type="entry name" value="Complement Module, domain 1"/>
    <property type="match status" value="1"/>
</dbReference>
<dbReference type="AlphaFoldDB" id="A0AAN9Y7Y8"/>
<protein>
    <recommendedName>
        <fullName evidence="3">Pacifastin domain-containing protein</fullName>
    </recommendedName>
</protein>
<dbReference type="SUPFAM" id="SSF57603">
    <property type="entry name" value="FnI-like domain"/>
    <property type="match status" value="2"/>
</dbReference>
<reference evidence="1 2" key="1">
    <citation type="submission" date="2024-03" db="EMBL/GenBank/DDBJ databases">
        <title>Adaptation during the transition from Ophiocordyceps entomopathogen to insect associate is accompanied by gene loss and intensified selection.</title>
        <authorList>
            <person name="Ward C.M."/>
            <person name="Onetto C.A."/>
            <person name="Borneman A.R."/>
        </authorList>
    </citation>
    <scope>NUCLEOTIDE SEQUENCE [LARGE SCALE GENOMIC DNA]</scope>
    <source>
        <strain evidence="1">AWRI1</strain>
        <tissue evidence="1">Single Adult Female</tissue>
    </source>
</reference>
<organism evidence="1 2">
    <name type="scientific">Parthenolecanium corni</name>
    <dbReference type="NCBI Taxonomy" id="536013"/>
    <lineage>
        <taxon>Eukaryota</taxon>
        <taxon>Metazoa</taxon>
        <taxon>Ecdysozoa</taxon>
        <taxon>Arthropoda</taxon>
        <taxon>Hexapoda</taxon>
        <taxon>Insecta</taxon>
        <taxon>Pterygota</taxon>
        <taxon>Neoptera</taxon>
        <taxon>Paraneoptera</taxon>
        <taxon>Hemiptera</taxon>
        <taxon>Sternorrhyncha</taxon>
        <taxon>Coccoidea</taxon>
        <taxon>Coccidae</taxon>
        <taxon>Parthenolecanium</taxon>
    </lineage>
</organism>
<dbReference type="Proteomes" id="UP001367676">
    <property type="component" value="Unassembled WGS sequence"/>
</dbReference>
<name>A0AAN9Y7Y8_9HEMI</name>
<accession>A0AAN9Y7Y8</accession>
<gene>
    <name evidence="1" type="ORF">V9T40_009245</name>
</gene>
<proteinExistence type="predicted"/>
<evidence type="ECO:0000313" key="2">
    <source>
        <dbReference type="Proteomes" id="UP001367676"/>
    </source>
</evidence>
<evidence type="ECO:0008006" key="3">
    <source>
        <dbReference type="Google" id="ProtNLM"/>
    </source>
</evidence>